<protein>
    <submittedName>
        <fullName evidence="1">Uncharacterized protein</fullName>
    </submittedName>
</protein>
<dbReference type="Proteomes" id="UP000001312">
    <property type="component" value="Unassembled WGS sequence"/>
</dbReference>
<dbReference type="InParanoid" id="A7EKX6"/>
<dbReference type="GeneID" id="5489526"/>
<sequence length="52" mass="6302">MRKEGFNKRFPEFVVEYEGNILENDFDYNDSDSDDETIERYREYTTPVVNVD</sequence>
<reference evidence="2" key="1">
    <citation type="journal article" date="2011" name="PLoS Genet.">
        <title>Genomic analysis of the necrotrophic fungal pathogens Sclerotinia sclerotiorum and Botrytis cinerea.</title>
        <authorList>
            <person name="Amselem J."/>
            <person name="Cuomo C.A."/>
            <person name="van Kan J.A."/>
            <person name="Viaud M."/>
            <person name="Benito E.P."/>
            <person name="Couloux A."/>
            <person name="Coutinho P.M."/>
            <person name="de Vries R.P."/>
            <person name="Dyer P.S."/>
            <person name="Fillinger S."/>
            <person name="Fournier E."/>
            <person name="Gout L."/>
            <person name="Hahn M."/>
            <person name="Kohn L."/>
            <person name="Lapalu N."/>
            <person name="Plummer K.M."/>
            <person name="Pradier J.M."/>
            <person name="Quevillon E."/>
            <person name="Sharon A."/>
            <person name="Simon A."/>
            <person name="ten Have A."/>
            <person name="Tudzynski B."/>
            <person name="Tudzynski P."/>
            <person name="Wincker P."/>
            <person name="Andrew M."/>
            <person name="Anthouard V."/>
            <person name="Beever R.E."/>
            <person name="Beffa R."/>
            <person name="Benoit I."/>
            <person name="Bouzid O."/>
            <person name="Brault B."/>
            <person name="Chen Z."/>
            <person name="Choquer M."/>
            <person name="Collemare J."/>
            <person name="Cotton P."/>
            <person name="Danchin E.G."/>
            <person name="Da Silva C."/>
            <person name="Gautier A."/>
            <person name="Giraud C."/>
            <person name="Giraud T."/>
            <person name="Gonzalez C."/>
            <person name="Grossetete S."/>
            <person name="Guldener U."/>
            <person name="Henrissat B."/>
            <person name="Howlett B.J."/>
            <person name="Kodira C."/>
            <person name="Kretschmer M."/>
            <person name="Lappartient A."/>
            <person name="Leroch M."/>
            <person name="Levis C."/>
            <person name="Mauceli E."/>
            <person name="Neuveglise C."/>
            <person name="Oeser B."/>
            <person name="Pearson M."/>
            <person name="Poulain J."/>
            <person name="Poussereau N."/>
            <person name="Quesneville H."/>
            <person name="Rascle C."/>
            <person name="Schumacher J."/>
            <person name="Segurens B."/>
            <person name="Sexton A."/>
            <person name="Silva E."/>
            <person name="Sirven C."/>
            <person name="Soanes D.M."/>
            <person name="Talbot N.J."/>
            <person name="Templeton M."/>
            <person name="Yandava C."/>
            <person name="Yarden O."/>
            <person name="Zeng Q."/>
            <person name="Rollins J.A."/>
            <person name="Lebrun M.H."/>
            <person name="Dickman M."/>
        </authorList>
    </citation>
    <scope>NUCLEOTIDE SEQUENCE [LARGE SCALE GENOMIC DNA]</scope>
    <source>
        <strain evidence="2">ATCC 18683 / 1980 / Ss-1</strain>
    </source>
</reference>
<accession>A7EKX6</accession>
<keyword evidence="2" id="KW-1185">Reference proteome</keyword>
<dbReference type="EMBL" id="CH476627">
    <property type="protein sequence ID" value="EDO03492.1"/>
    <property type="molecule type" value="Genomic_DNA"/>
</dbReference>
<name>A7EKX6_SCLS1</name>
<dbReference type="RefSeq" id="XP_001593051.1">
    <property type="nucleotide sequence ID" value="XM_001593001.1"/>
</dbReference>
<evidence type="ECO:0000313" key="2">
    <source>
        <dbReference type="Proteomes" id="UP000001312"/>
    </source>
</evidence>
<dbReference type="AlphaFoldDB" id="A7EKX6"/>
<organism evidence="1 2">
    <name type="scientific">Sclerotinia sclerotiorum (strain ATCC 18683 / 1980 / Ss-1)</name>
    <name type="common">White mold</name>
    <name type="synonym">Whetzelinia sclerotiorum</name>
    <dbReference type="NCBI Taxonomy" id="665079"/>
    <lineage>
        <taxon>Eukaryota</taxon>
        <taxon>Fungi</taxon>
        <taxon>Dikarya</taxon>
        <taxon>Ascomycota</taxon>
        <taxon>Pezizomycotina</taxon>
        <taxon>Leotiomycetes</taxon>
        <taxon>Helotiales</taxon>
        <taxon>Sclerotiniaceae</taxon>
        <taxon>Sclerotinia</taxon>
    </lineage>
</organism>
<dbReference type="KEGG" id="ssl:SS1G_05973"/>
<evidence type="ECO:0000313" key="1">
    <source>
        <dbReference type="EMBL" id="EDO03492.1"/>
    </source>
</evidence>
<proteinExistence type="predicted"/>
<dbReference type="HOGENOM" id="CLU_3088687_0_0_1"/>
<gene>
    <name evidence="1" type="ORF">SS1G_05973</name>
</gene>